<accession>A0A811L2G4</accession>
<keyword evidence="3" id="KW-1185">Reference proteome</keyword>
<dbReference type="AlphaFoldDB" id="A0A811L2G4"/>
<sequence>MKLMFLALILPAVGFCQSTENPEDQTIAGNQLDFLNEEEQQKVNEIFEQNQEKPRKDLRKALKVYSLSLPQDVQDKAHEARKDLDAKVKASKAKVKKLGKSLQYLLKRLDHFIKNDKLSLKKAKVLVGETLKNAKPELLKDYEEANLDDVYQRHEQQVFYFTTK</sequence>
<dbReference type="Proteomes" id="UP000783686">
    <property type="component" value="Unassembled WGS sequence"/>
</dbReference>
<evidence type="ECO:0000256" key="1">
    <source>
        <dbReference type="SAM" id="SignalP"/>
    </source>
</evidence>
<evidence type="ECO:0008006" key="4">
    <source>
        <dbReference type="Google" id="ProtNLM"/>
    </source>
</evidence>
<evidence type="ECO:0000313" key="3">
    <source>
        <dbReference type="Proteomes" id="UP000614601"/>
    </source>
</evidence>
<name>A0A811L2G4_9BILA</name>
<dbReference type="EMBL" id="CAJFCW020000005">
    <property type="protein sequence ID" value="CAG9117426.1"/>
    <property type="molecule type" value="Genomic_DNA"/>
</dbReference>
<proteinExistence type="predicted"/>
<feature type="signal peptide" evidence="1">
    <location>
        <begin position="1"/>
        <end position="18"/>
    </location>
</feature>
<organism evidence="2 3">
    <name type="scientific">Bursaphelenchus okinawaensis</name>
    <dbReference type="NCBI Taxonomy" id="465554"/>
    <lineage>
        <taxon>Eukaryota</taxon>
        <taxon>Metazoa</taxon>
        <taxon>Ecdysozoa</taxon>
        <taxon>Nematoda</taxon>
        <taxon>Chromadorea</taxon>
        <taxon>Rhabditida</taxon>
        <taxon>Tylenchina</taxon>
        <taxon>Tylenchomorpha</taxon>
        <taxon>Aphelenchoidea</taxon>
        <taxon>Aphelenchoididae</taxon>
        <taxon>Bursaphelenchus</taxon>
    </lineage>
</organism>
<dbReference type="EMBL" id="CAJFDH010000005">
    <property type="protein sequence ID" value="CAD5223273.1"/>
    <property type="molecule type" value="Genomic_DNA"/>
</dbReference>
<evidence type="ECO:0000313" key="2">
    <source>
        <dbReference type="EMBL" id="CAD5223273.1"/>
    </source>
</evidence>
<gene>
    <name evidence="2" type="ORF">BOKJ2_LOCUS10061</name>
</gene>
<comment type="caution">
    <text evidence="2">The sequence shown here is derived from an EMBL/GenBank/DDBJ whole genome shotgun (WGS) entry which is preliminary data.</text>
</comment>
<dbReference type="Proteomes" id="UP000614601">
    <property type="component" value="Unassembled WGS sequence"/>
</dbReference>
<feature type="chain" id="PRO_5036221194" description="Fatty-acid and retinol-binding protein 1" evidence="1">
    <location>
        <begin position="19"/>
        <end position="164"/>
    </location>
</feature>
<keyword evidence="1" id="KW-0732">Signal</keyword>
<protein>
    <recommendedName>
        <fullName evidence="4">Fatty-acid and retinol-binding protein 1</fullName>
    </recommendedName>
</protein>
<reference evidence="2" key="1">
    <citation type="submission" date="2020-09" db="EMBL/GenBank/DDBJ databases">
        <authorList>
            <person name="Kikuchi T."/>
        </authorList>
    </citation>
    <scope>NUCLEOTIDE SEQUENCE</scope>
    <source>
        <strain evidence="2">SH1</strain>
    </source>
</reference>